<dbReference type="PROSITE" id="PS50966">
    <property type="entry name" value="ZF_SWIM"/>
    <property type="match status" value="1"/>
</dbReference>
<gene>
    <name evidence="4" type="ORF">SNE40_003814</name>
</gene>
<feature type="domain" description="SWIM-type" evidence="3">
    <location>
        <begin position="1"/>
        <end position="26"/>
    </location>
</feature>
<evidence type="ECO:0000256" key="2">
    <source>
        <dbReference type="SAM" id="MobiDB-lite"/>
    </source>
</evidence>
<proteinExistence type="predicted"/>
<dbReference type="PANTHER" id="PTHR47526:SF3">
    <property type="entry name" value="PHD-TYPE DOMAIN-CONTAINING PROTEIN"/>
    <property type="match status" value="1"/>
</dbReference>
<dbReference type="InterPro" id="IPR007527">
    <property type="entry name" value="Znf_SWIM"/>
</dbReference>
<evidence type="ECO:0000313" key="4">
    <source>
        <dbReference type="EMBL" id="KAK6192329.1"/>
    </source>
</evidence>
<dbReference type="PANTHER" id="PTHR47526">
    <property type="entry name" value="ATP-DEPENDENT DNA HELICASE"/>
    <property type="match status" value="1"/>
</dbReference>
<comment type="caution">
    <text evidence="4">The sequence shown here is derived from an EMBL/GenBank/DDBJ whole genome shotgun (WGS) entry which is preliminary data.</text>
</comment>
<name>A0AAN8KEX6_PATCE</name>
<sequence>MSAYCTCFAGLGATCNHVAAVLFKLDYYWRQGLTNKSCTDTICSWNKYGSDKTVLQPVLAKNLQWRKPKFGKQKTEHLLKSIETSDPFSFEEVKEALLPVCSKAVVFQGQKDISPDDIFHVDVSTSAPPPLCDMLYICKSLTDIKTFLESFSDEDVKLIAQSTVVQSDNNLWASHRKCRITSSFVHDVYTRVNSLNSGKGGGGNITSVVTKVLHSDYFDYISQIKNINKVLHIRFYHQADSDTSSCSPTSSRRGANNMPSIAEM</sequence>
<evidence type="ECO:0000259" key="3">
    <source>
        <dbReference type="PROSITE" id="PS50966"/>
    </source>
</evidence>
<keyword evidence="1" id="KW-0479">Metal-binding</keyword>
<dbReference type="EMBL" id="JAZGQO010000002">
    <property type="protein sequence ID" value="KAK6192329.1"/>
    <property type="molecule type" value="Genomic_DNA"/>
</dbReference>
<dbReference type="GO" id="GO:0008270">
    <property type="term" value="F:zinc ion binding"/>
    <property type="evidence" value="ECO:0007669"/>
    <property type="project" value="UniProtKB-KW"/>
</dbReference>
<keyword evidence="5" id="KW-1185">Reference proteome</keyword>
<evidence type="ECO:0000256" key="1">
    <source>
        <dbReference type="PROSITE-ProRule" id="PRU00325"/>
    </source>
</evidence>
<feature type="compositionally biased region" description="Polar residues" evidence="2">
    <location>
        <begin position="252"/>
        <end position="264"/>
    </location>
</feature>
<keyword evidence="1" id="KW-0862">Zinc</keyword>
<protein>
    <recommendedName>
        <fullName evidence="3">SWIM-type domain-containing protein</fullName>
    </recommendedName>
</protein>
<accession>A0AAN8KEX6</accession>
<dbReference type="Proteomes" id="UP001347796">
    <property type="component" value="Unassembled WGS sequence"/>
</dbReference>
<organism evidence="4 5">
    <name type="scientific">Patella caerulea</name>
    <name type="common">Rayed Mediterranean limpet</name>
    <dbReference type="NCBI Taxonomy" id="87958"/>
    <lineage>
        <taxon>Eukaryota</taxon>
        <taxon>Metazoa</taxon>
        <taxon>Spiralia</taxon>
        <taxon>Lophotrochozoa</taxon>
        <taxon>Mollusca</taxon>
        <taxon>Gastropoda</taxon>
        <taxon>Patellogastropoda</taxon>
        <taxon>Patelloidea</taxon>
        <taxon>Patellidae</taxon>
        <taxon>Patella</taxon>
    </lineage>
</organism>
<reference evidence="4 5" key="1">
    <citation type="submission" date="2024-01" db="EMBL/GenBank/DDBJ databases">
        <title>The genome of the rayed Mediterranean limpet Patella caerulea (Linnaeus, 1758).</title>
        <authorList>
            <person name="Anh-Thu Weber A."/>
            <person name="Halstead-Nussloch G."/>
        </authorList>
    </citation>
    <scope>NUCLEOTIDE SEQUENCE [LARGE SCALE GENOMIC DNA]</scope>
    <source>
        <strain evidence="4">AATW-2023a</strain>
        <tissue evidence="4">Whole specimen</tissue>
    </source>
</reference>
<feature type="compositionally biased region" description="Low complexity" evidence="2">
    <location>
        <begin position="241"/>
        <end position="251"/>
    </location>
</feature>
<dbReference type="AlphaFoldDB" id="A0AAN8KEX6"/>
<evidence type="ECO:0000313" key="5">
    <source>
        <dbReference type="Proteomes" id="UP001347796"/>
    </source>
</evidence>
<feature type="region of interest" description="Disordered" evidence="2">
    <location>
        <begin position="240"/>
        <end position="264"/>
    </location>
</feature>
<keyword evidence="1" id="KW-0863">Zinc-finger</keyword>